<accession>A0A1I7ZKD1</accession>
<keyword evidence="1" id="KW-1133">Transmembrane helix</keyword>
<evidence type="ECO:0000313" key="3">
    <source>
        <dbReference type="WBParaSite" id="L893_g27272.t1"/>
    </source>
</evidence>
<dbReference type="WBParaSite" id="L893_g27272.t1">
    <property type="protein sequence ID" value="L893_g27272.t1"/>
    <property type="gene ID" value="L893_g27272"/>
</dbReference>
<protein>
    <submittedName>
        <fullName evidence="3">G_PROTEIN_RECEP_F1_2 domain-containing protein</fullName>
    </submittedName>
</protein>
<dbReference type="Proteomes" id="UP000095287">
    <property type="component" value="Unplaced"/>
</dbReference>
<keyword evidence="2" id="KW-1185">Reference proteome</keyword>
<keyword evidence="1" id="KW-0812">Transmembrane</keyword>
<feature type="transmembrane region" description="Helical" evidence="1">
    <location>
        <begin position="7"/>
        <end position="34"/>
    </location>
</feature>
<sequence>MFLQTEIGLYLALGFTAVLVNVPVITVVFLTAQLRFQKEFVIIAGLCLVDAVNGLVFLLIGVYRWKVVSTWN</sequence>
<keyword evidence="1" id="KW-0472">Membrane</keyword>
<feature type="transmembrane region" description="Helical" evidence="1">
    <location>
        <begin position="40"/>
        <end position="63"/>
    </location>
</feature>
<name>A0A1I7ZKD1_9BILA</name>
<dbReference type="AlphaFoldDB" id="A0A1I7ZKD1"/>
<evidence type="ECO:0000256" key="1">
    <source>
        <dbReference type="SAM" id="Phobius"/>
    </source>
</evidence>
<proteinExistence type="predicted"/>
<evidence type="ECO:0000313" key="2">
    <source>
        <dbReference type="Proteomes" id="UP000095287"/>
    </source>
</evidence>
<organism evidence="2 3">
    <name type="scientific">Steinernema glaseri</name>
    <dbReference type="NCBI Taxonomy" id="37863"/>
    <lineage>
        <taxon>Eukaryota</taxon>
        <taxon>Metazoa</taxon>
        <taxon>Ecdysozoa</taxon>
        <taxon>Nematoda</taxon>
        <taxon>Chromadorea</taxon>
        <taxon>Rhabditida</taxon>
        <taxon>Tylenchina</taxon>
        <taxon>Panagrolaimomorpha</taxon>
        <taxon>Strongyloidoidea</taxon>
        <taxon>Steinernematidae</taxon>
        <taxon>Steinernema</taxon>
    </lineage>
</organism>
<reference evidence="3" key="1">
    <citation type="submission" date="2016-11" db="UniProtKB">
        <authorList>
            <consortium name="WormBaseParasite"/>
        </authorList>
    </citation>
    <scope>IDENTIFICATION</scope>
</reference>